<dbReference type="InterPro" id="IPR002933">
    <property type="entry name" value="Peptidase_M20"/>
</dbReference>
<evidence type="ECO:0000256" key="1">
    <source>
        <dbReference type="ARBA" id="ARBA00001936"/>
    </source>
</evidence>
<dbReference type="EMBL" id="VLTK01000003">
    <property type="protein sequence ID" value="TSI17968.1"/>
    <property type="molecule type" value="Genomic_DNA"/>
</dbReference>
<evidence type="ECO:0000256" key="5">
    <source>
        <dbReference type="ARBA" id="ARBA00022801"/>
    </source>
</evidence>
<keyword evidence="10" id="KW-1185">Reference proteome</keyword>
<dbReference type="GO" id="GO:0016813">
    <property type="term" value="F:hydrolase activity, acting on carbon-nitrogen (but not peptide) bonds, in linear amidines"/>
    <property type="evidence" value="ECO:0007669"/>
    <property type="project" value="InterPro"/>
</dbReference>
<feature type="binding site" evidence="7">
    <location>
        <position position="135"/>
    </location>
    <ligand>
        <name>Zn(2+)</name>
        <dbReference type="ChEBI" id="CHEBI:29105"/>
        <label>2</label>
    </ligand>
</feature>
<dbReference type="CDD" id="cd03884">
    <property type="entry name" value="M20_bAS"/>
    <property type="match status" value="1"/>
</dbReference>
<keyword evidence="6" id="KW-0464">Manganese</keyword>
<dbReference type="OrthoDB" id="9808195at2"/>
<keyword evidence="5 9" id="KW-0378">Hydrolase</keyword>
<evidence type="ECO:0000256" key="3">
    <source>
        <dbReference type="ARBA" id="ARBA00011738"/>
    </source>
</evidence>
<sequence>MKKHDLNFHIASFEANLNDLSVFTDDAHDGWTREVLTEPYKASRDFIRRKMEDAGLTTRFDASGNIVGHLPGMASTRGQTLKPIMTGSHTDTVRNGGRFDGVVGVLGAIETVSALREAGVTLEHDLYVIDFLGEEPNRFGVACVGSRSMSGRLTRDHLLLADESSEKLGDAITQYGLDADGALCNAWKPNSLHAYIELHIEQGPSMERENKQIGVVTAIAGIDRLLAKFIGEPDHAGATPMNSRHDALVAAAESVLAVERTGCGAPIHGVATTGNIESWPGSFNVVPNETHIQAEIRSTDAQWLHGAKREIAQRIGEIAEQRGVSQFIEWLTSQDPVPASTALQDNIATTAEELGYTWMSVPSGAGHDAAHMAHLGPMGMIFVPSVDGHSHRPDEYTSTDDIAVGIHTLAETLIRLDKLEQVGA</sequence>
<dbReference type="Gene3D" id="3.40.630.10">
    <property type="entry name" value="Zn peptidases"/>
    <property type="match status" value="1"/>
</dbReference>
<dbReference type="InterPro" id="IPR036264">
    <property type="entry name" value="Bact_exopeptidase_dim_dom"/>
</dbReference>
<feature type="binding site" evidence="7">
    <location>
        <position position="199"/>
    </location>
    <ligand>
        <name>Zn(2+)</name>
        <dbReference type="ChEBI" id="CHEBI:29105"/>
        <label>1</label>
    </ligand>
</feature>
<evidence type="ECO:0000313" key="10">
    <source>
        <dbReference type="Proteomes" id="UP000316406"/>
    </source>
</evidence>
<gene>
    <name evidence="9" type="ORF">FO013_07285</name>
</gene>
<feature type="binding site" evidence="7">
    <location>
        <position position="89"/>
    </location>
    <ligand>
        <name>Zn(2+)</name>
        <dbReference type="ChEBI" id="CHEBI:29105"/>
        <label>1</label>
    </ligand>
</feature>
<accession>A0A556CLL0</accession>
<dbReference type="Proteomes" id="UP000316406">
    <property type="component" value="Unassembled WGS sequence"/>
</dbReference>
<feature type="binding site" evidence="8">
    <location>
        <position position="297"/>
    </location>
    <ligand>
        <name>allantoate</name>
        <dbReference type="ChEBI" id="CHEBI:17536"/>
    </ligand>
</feature>
<feature type="binding site" evidence="7">
    <location>
        <position position="391"/>
    </location>
    <ligand>
        <name>Zn(2+)</name>
        <dbReference type="ChEBI" id="CHEBI:29105"/>
        <label>2</label>
    </ligand>
</feature>
<dbReference type="InterPro" id="IPR010158">
    <property type="entry name" value="Amidase_Cbmase"/>
</dbReference>
<feature type="binding site" evidence="8">
    <location>
        <position position="224"/>
    </location>
    <ligand>
        <name>allantoate</name>
        <dbReference type="ChEBI" id="CHEBI:17536"/>
    </ligand>
</feature>
<evidence type="ECO:0000256" key="2">
    <source>
        <dbReference type="ARBA" id="ARBA00006153"/>
    </source>
</evidence>
<protein>
    <submittedName>
        <fullName evidence="9">M20 family metallo-hydrolase</fullName>
    </submittedName>
</protein>
<evidence type="ECO:0000256" key="8">
    <source>
        <dbReference type="PIRSR" id="PIRSR001235-2"/>
    </source>
</evidence>
<comment type="subunit">
    <text evidence="3">Homodimer.</text>
</comment>
<name>A0A556CLL0_BREAU</name>
<keyword evidence="7" id="KW-0862">Zinc</keyword>
<proteinExistence type="inferred from homology"/>
<comment type="cofactor">
    <cofactor evidence="1">
        <name>Mn(2+)</name>
        <dbReference type="ChEBI" id="CHEBI:29035"/>
    </cofactor>
</comment>
<dbReference type="PANTHER" id="PTHR32494">
    <property type="entry name" value="ALLANTOATE DEIMINASE-RELATED"/>
    <property type="match status" value="1"/>
</dbReference>
<feature type="binding site" evidence="7">
    <location>
        <position position="100"/>
    </location>
    <ligand>
        <name>Zn(2+)</name>
        <dbReference type="ChEBI" id="CHEBI:29105"/>
        <label>1</label>
    </ligand>
</feature>
<evidence type="ECO:0000256" key="4">
    <source>
        <dbReference type="ARBA" id="ARBA00022723"/>
    </source>
</evidence>
<dbReference type="GO" id="GO:0046872">
    <property type="term" value="F:metal ion binding"/>
    <property type="evidence" value="ECO:0007669"/>
    <property type="project" value="UniProtKB-KW"/>
</dbReference>
<evidence type="ECO:0000256" key="6">
    <source>
        <dbReference type="ARBA" id="ARBA00023211"/>
    </source>
</evidence>
<feature type="binding site" evidence="8">
    <location>
        <position position="284"/>
    </location>
    <ligand>
        <name>allantoate</name>
        <dbReference type="ChEBI" id="CHEBI:17536"/>
    </ligand>
</feature>
<keyword evidence="4 7" id="KW-0479">Metal-binding</keyword>
<reference evidence="9 10" key="1">
    <citation type="submission" date="2019-07" db="EMBL/GenBank/DDBJ databases">
        <title>Draft genome sequence of Brevibacterium aurantiacum XU54 isolated from Xinjiang China.</title>
        <authorList>
            <person name="Xu X."/>
        </authorList>
    </citation>
    <scope>NUCLEOTIDE SEQUENCE [LARGE SCALE GENOMIC DNA]</scope>
    <source>
        <strain evidence="9 10">XU54</strain>
    </source>
</reference>
<dbReference type="AlphaFoldDB" id="A0A556CLL0"/>
<dbReference type="NCBIfam" id="TIGR01879">
    <property type="entry name" value="hydantase"/>
    <property type="match status" value="1"/>
</dbReference>
<dbReference type="SUPFAM" id="SSF53187">
    <property type="entry name" value="Zn-dependent exopeptidases"/>
    <property type="match status" value="1"/>
</dbReference>
<dbReference type="PIRSF" id="PIRSF001235">
    <property type="entry name" value="Amidase_carbamoylase"/>
    <property type="match status" value="1"/>
</dbReference>
<dbReference type="Gene3D" id="3.30.70.360">
    <property type="match status" value="1"/>
</dbReference>
<comment type="caution">
    <text evidence="9">The sequence shown here is derived from an EMBL/GenBank/DDBJ whole genome shotgun (WGS) entry which is preliminary data.</text>
</comment>
<feature type="binding site" evidence="7">
    <location>
        <position position="100"/>
    </location>
    <ligand>
        <name>Zn(2+)</name>
        <dbReference type="ChEBI" id="CHEBI:29105"/>
        <label>2</label>
    </ligand>
</feature>
<dbReference type="PANTHER" id="PTHR32494:SF19">
    <property type="entry name" value="ALLANTOATE DEIMINASE-RELATED"/>
    <property type="match status" value="1"/>
</dbReference>
<dbReference type="SUPFAM" id="SSF55031">
    <property type="entry name" value="Bacterial exopeptidase dimerisation domain"/>
    <property type="match status" value="1"/>
</dbReference>
<comment type="cofactor">
    <cofactor evidence="7">
        <name>Zn(2+)</name>
        <dbReference type="ChEBI" id="CHEBI:29105"/>
    </cofactor>
    <text evidence="7">Binds 2 Zn(2+) ions per subunit.</text>
</comment>
<evidence type="ECO:0000313" key="9">
    <source>
        <dbReference type="EMBL" id="TSI17968.1"/>
    </source>
</evidence>
<comment type="similarity">
    <text evidence="2">Belongs to the peptidase M20 family.</text>
</comment>
<dbReference type="Pfam" id="PF01546">
    <property type="entry name" value="Peptidase_M20"/>
    <property type="match status" value="1"/>
</dbReference>
<organism evidence="9 10">
    <name type="scientific">Brevibacterium aurantiacum</name>
    <dbReference type="NCBI Taxonomy" id="273384"/>
    <lineage>
        <taxon>Bacteria</taxon>
        <taxon>Bacillati</taxon>
        <taxon>Actinomycetota</taxon>
        <taxon>Actinomycetes</taxon>
        <taxon>Micrococcales</taxon>
        <taxon>Brevibacteriaceae</taxon>
        <taxon>Brevibacterium</taxon>
    </lineage>
</organism>
<evidence type="ECO:0000256" key="7">
    <source>
        <dbReference type="PIRSR" id="PIRSR001235-1"/>
    </source>
</evidence>
<dbReference type="RefSeq" id="WP_143921878.1">
    <property type="nucleotide sequence ID" value="NZ_VLTK01000003.1"/>
</dbReference>